<dbReference type="PROSITE" id="PS00894">
    <property type="entry name" value="HTH_DEOR_1"/>
    <property type="match status" value="1"/>
</dbReference>
<keyword evidence="3" id="KW-0804">Transcription</keyword>
<protein>
    <recommendedName>
        <fullName evidence="4">HTH deoR-type domain-containing protein</fullName>
    </recommendedName>
</protein>
<gene>
    <name evidence="5" type="ORF">MNBD_ALPHA12-1757</name>
</gene>
<dbReference type="InterPro" id="IPR018356">
    <property type="entry name" value="Tscrpt_reg_HTH_DeoR_CS"/>
</dbReference>
<evidence type="ECO:0000313" key="5">
    <source>
        <dbReference type="EMBL" id="VAW14455.1"/>
    </source>
</evidence>
<feature type="domain" description="HTH deoR-type" evidence="4">
    <location>
        <begin position="18"/>
        <end position="73"/>
    </location>
</feature>
<dbReference type="GO" id="GO:0003677">
    <property type="term" value="F:DNA binding"/>
    <property type="evidence" value="ECO:0007669"/>
    <property type="project" value="UniProtKB-KW"/>
</dbReference>
<sequence>MPESKMPERKMSEPKMPAIVRHDLILKQLDKKHFGTTIDFAKWLSVSEMTVRRDFDLLSEKQLLIRTHGGAVSLKKKGGPVVDLVEPEIAERQLRATDAKALIAERAFAMIRQGQTVALDIGSTTFALAGLLHDADIKLFTSSLKIAAALNETRPQVYMPCGRVGGREPSLTGPQAVNFFRNYYFDLAFIGVSGITAEGLFDYSLEDSEIKRIIIERSKTTIALIDSSKFDRISLAHVSSLKDIDLIITNAAMPEHLHEAISSAGVRIMIADNIKQEGI</sequence>
<accession>A0A3B0T7Q8</accession>
<keyword evidence="1" id="KW-0805">Transcription regulation</keyword>
<dbReference type="SMART" id="SM01134">
    <property type="entry name" value="DeoRC"/>
    <property type="match status" value="1"/>
</dbReference>
<dbReference type="EMBL" id="UOEO01000009">
    <property type="protein sequence ID" value="VAW14455.1"/>
    <property type="molecule type" value="Genomic_DNA"/>
</dbReference>
<organism evidence="5">
    <name type="scientific">hydrothermal vent metagenome</name>
    <dbReference type="NCBI Taxonomy" id="652676"/>
    <lineage>
        <taxon>unclassified sequences</taxon>
        <taxon>metagenomes</taxon>
        <taxon>ecological metagenomes</taxon>
    </lineage>
</organism>
<keyword evidence="2" id="KW-0238">DNA-binding</keyword>
<dbReference type="InterPro" id="IPR037171">
    <property type="entry name" value="NagB/RpiA_transferase-like"/>
</dbReference>
<dbReference type="Pfam" id="PF08220">
    <property type="entry name" value="HTH_DeoR"/>
    <property type="match status" value="1"/>
</dbReference>
<dbReference type="GO" id="GO:0003700">
    <property type="term" value="F:DNA-binding transcription factor activity"/>
    <property type="evidence" value="ECO:0007669"/>
    <property type="project" value="InterPro"/>
</dbReference>
<dbReference type="InterPro" id="IPR014036">
    <property type="entry name" value="DeoR-like_C"/>
</dbReference>
<evidence type="ECO:0000256" key="1">
    <source>
        <dbReference type="ARBA" id="ARBA00023015"/>
    </source>
</evidence>
<dbReference type="PRINTS" id="PR00037">
    <property type="entry name" value="HTHLACR"/>
</dbReference>
<dbReference type="SUPFAM" id="SSF46785">
    <property type="entry name" value="Winged helix' DNA-binding domain"/>
    <property type="match status" value="1"/>
</dbReference>
<reference evidence="5" key="1">
    <citation type="submission" date="2018-06" db="EMBL/GenBank/DDBJ databases">
        <authorList>
            <person name="Zhirakovskaya E."/>
        </authorList>
    </citation>
    <scope>NUCLEOTIDE SEQUENCE</scope>
</reference>
<name>A0A3B0T7Q8_9ZZZZ</name>
<dbReference type="InterPro" id="IPR050313">
    <property type="entry name" value="Carb_Metab_HTH_regulators"/>
</dbReference>
<dbReference type="PROSITE" id="PS51000">
    <property type="entry name" value="HTH_DEOR_2"/>
    <property type="match status" value="1"/>
</dbReference>
<evidence type="ECO:0000256" key="2">
    <source>
        <dbReference type="ARBA" id="ARBA00023125"/>
    </source>
</evidence>
<dbReference type="SUPFAM" id="SSF100950">
    <property type="entry name" value="NagB/RpiA/CoA transferase-like"/>
    <property type="match status" value="1"/>
</dbReference>
<proteinExistence type="predicted"/>
<dbReference type="Pfam" id="PF00455">
    <property type="entry name" value="DeoRC"/>
    <property type="match status" value="1"/>
</dbReference>
<dbReference type="PANTHER" id="PTHR30363">
    <property type="entry name" value="HTH-TYPE TRANSCRIPTIONAL REGULATOR SRLR-RELATED"/>
    <property type="match status" value="1"/>
</dbReference>
<dbReference type="Gene3D" id="3.40.50.1360">
    <property type="match status" value="1"/>
</dbReference>
<evidence type="ECO:0000256" key="3">
    <source>
        <dbReference type="ARBA" id="ARBA00023163"/>
    </source>
</evidence>
<evidence type="ECO:0000259" key="4">
    <source>
        <dbReference type="PROSITE" id="PS51000"/>
    </source>
</evidence>
<dbReference type="PANTHER" id="PTHR30363:SF44">
    <property type="entry name" value="AGA OPERON TRANSCRIPTIONAL REPRESSOR-RELATED"/>
    <property type="match status" value="1"/>
</dbReference>
<dbReference type="AlphaFoldDB" id="A0A3B0T7Q8"/>
<dbReference type="InterPro" id="IPR001034">
    <property type="entry name" value="DeoR_HTH"/>
</dbReference>
<dbReference type="SMART" id="SM00420">
    <property type="entry name" value="HTH_DEOR"/>
    <property type="match status" value="1"/>
</dbReference>
<dbReference type="InterPro" id="IPR036390">
    <property type="entry name" value="WH_DNA-bd_sf"/>
</dbReference>